<dbReference type="RefSeq" id="WP_124219971.1">
    <property type="nucleotide sequence ID" value="NZ_RKRF01000007.1"/>
</dbReference>
<keyword evidence="2" id="KW-0687">Ribonucleoprotein</keyword>
<name>A0A3N5BE08_9BACI</name>
<proteinExistence type="predicted"/>
<protein>
    <submittedName>
        <fullName evidence="2">LSU ribosomal protein L7AE</fullName>
    </submittedName>
</protein>
<accession>A0A3N5BE08</accession>
<dbReference type="InterPro" id="IPR029064">
    <property type="entry name" value="Ribosomal_eL30-like_sf"/>
</dbReference>
<dbReference type="InterPro" id="IPR004038">
    <property type="entry name" value="Ribosomal_eL8/eL30/eS12/Gad45"/>
</dbReference>
<comment type="caution">
    <text evidence="2">The sequence shown here is derived from an EMBL/GenBank/DDBJ whole genome shotgun (WGS) entry which is preliminary data.</text>
</comment>
<keyword evidence="2" id="KW-0689">Ribosomal protein</keyword>
<keyword evidence="3" id="KW-1185">Reference proteome</keyword>
<dbReference type="GO" id="GO:0005840">
    <property type="term" value="C:ribosome"/>
    <property type="evidence" value="ECO:0007669"/>
    <property type="project" value="UniProtKB-KW"/>
</dbReference>
<reference evidence="2 3" key="1">
    <citation type="submission" date="2018-11" db="EMBL/GenBank/DDBJ databases">
        <title>Genomic Encyclopedia of Type Strains, Phase IV (KMG-IV): sequencing the most valuable type-strain genomes for metagenomic binning, comparative biology and taxonomic classification.</title>
        <authorList>
            <person name="Goeker M."/>
        </authorList>
    </citation>
    <scope>NUCLEOTIDE SEQUENCE [LARGE SCALE GENOMIC DNA]</scope>
    <source>
        <strain evidence="2 3">DSM 18090</strain>
    </source>
</reference>
<gene>
    <name evidence="2" type="ORF">EDC24_0840</name>
</gene>
<sequence length="99" mass="10982">MSSYLNLLGLAIRANKVSLGEETIVHDIRTKQATLVLIANDASSNTKKKLTDKCKSYGIPYKIVDSREEISQAIGKKNRVAVAIKDEGFTKKFLQLIND</sequence>
<evidence type="ECO:0000313" key="2">
    <source>
        <dbReference type="EMBL" id="RPF55954.1"/>
    </source>
</evidence>
<dbReference type="Pfam" id="PF01248">
    <property type="entry name" value="Ribosomal_L7Ae"/>
    <property type="match status" value="1"/>
</dbReference>
<feature type="domain" description="Ribosomal protein eL8/eL30/eS12/Gadd45" evidence="1">
    <location>
        <begin position="7"/>
        <end position="92"/>
    </location>
</feature>
<dbReference type="NCBIfam" id="NF005825">
    <property type="entry name" value="PRK07714.1"/>
    <property type="match status" value="1"/>
</dbReference>
<dbReference type="SUPFAM" id="SSF55315">
    <property type="entry name" value="L30e-like"/>
    <property type="match status" value="1"/>
</dbReference>
<evidence type="ECO:0000313" key="3">
    <source>
        <dbReference type="Proteomes" id="UP000276443"/>
    </source>
</evidence>
<evidence type="ECO:0000259" key="1">
    <source>
        <dbReference type="Pfam" id="PF01248"/>
    </source>
</evidence>
<dbReference type="Gene3D" id="3.30.1330.30">
    <property type="match status" value="1"/>
</dbReference>
<dbReference type="Proteomes" id="UP000276443">
    <property type="component" value="Unassembled WGS sequence"/>
</dbReference>
<dbReference type="EMBL" id="RKRF01000007">
    <property type="protein sequence ID" value="RPF55954.1"/>
    <property type="molecule type" value="Genomic_DNA"/>
</dbReference>
<organism evidence="2 3">
    <name type="scientific">Aquisalibacillus elongatus</name>
    <dbReference type="NCBI Taxonomy" id="485577"/>
    <lineage>
        <taxon>Bacteria</taxon>
        <taxon>Bacillati</taxon>
        <taxon>Bacillota</taxon>
        <taxon>Bacilli</taxon>
        <taxon>Bacillales</taxon>
        <taxon>Bacillaceae</taxon>
        <taxon>Aquisalibacillus</taxon>
    </lineage>
</organism>
<dbReference type="AlphaFoldDB" id="A0A3N5BE08"/>
<dbReference type="OrthoDB" id="9794863at2"/>